<dbReference type="GO" id="GO:0019778">
    <property type="term" value="F:Atg12 activating enzyme activity"/>
    <property type="evidence" value="ECO:0007669"/>
    <property type="project" value="TreeGrafter"/>
</dbReference>
<keyword evidence="11" id="KW-1185">Reference proteome</keyword>
<dbReference type="Pfam" id="PF16420">
    <property type="entry name" value="ATG7_N"/>
    <property type="match status" value="1"/>
</dbReference>
<dbReference type="OrthoDB" id="338614at2759"/>
<dbReference type="GO" id="GO:0000422">
    <property type="term" value="P:autophagy of mitochondrion"/>
    <property type="evidence" value="ECO:0007669"/>
    <property type="project" value="TreeGrafter"/>
</dbReference>
<evidence type="ECO:0000256" key="5">
    <source>
        <dbReference type="ARBA" id="ARBA00023006"/>
    </source>
</evidence>
<dbReference type="SMR" id="A0A482WNV2"/>
<protein>
    <recommendedName>
        <fullName evidence="2 7">Ubiquitin-like modifier-activating enzyme ATG7</fullName>
    </recommendedName>
    <alternativeName>
        <fullName evidence="7">Autophagy-related protein 7</fullName>
    </alternativeName>
</protein>
<dbReference type="InterPro" id="IPR006285">
    <property type="entry name" value="Atg7"/>
</dbReference>
<dbReference type="AlphaFoldDB" id="A0A482WNV2"/>
<evidence type="ECO:0000313" key="11">
    <source>
        <dbReference type="Proteomes" id="UP000291343"/>
    </source>
</evidence>
<keyword evidence="7" id="KW-0963">Cytoplasm</keyword>
<feature type="domain" description="THIF-type NAD/FAD binding fold" evidence="8">
    <location>
        <begin position="321"/>
        <end position="552"/>
    </location>
</feature>
<comment type="subcellular location">
    <subcellularLocation>
        <location evidence="7">Cytoplasm</location>
    </subcellularLocation>
    <subcellularLocation>
        <location evidence="7">Preautophagosomal structure</location>
    </subcellularLocation>
</comment>
<dbReference type="GO" id="GO:0034727">
    <property type="term" value="P:piecemeal microautophagy of the nucleus"/>
    <property type="evidence" value="ECO:0007669"/>
    <property type="project" value="TreeGrafter"/>
</dbReference>
<dbReference type="EMBL" id="QKKF02029485">
    <property type="protein sequence ID" value="RZF35178.1"/>
    <property type="molecule type" value="Genomic_DNA"/>
</dbReference>
<dbReference type="STRING" id="195883.A0A482WNV2"/>
<dbReference type="SUPFAM" id="SSF69572">
    <property type="entry name" value="Activating enzymes of the ubiquitin-like proteins"/>
    <property type="match status" value="1"/>
</dbReference>
<evidence type="ECO:0000256" key="4">
    <source>
        <dbReference type="ARBA" id="ARBA00022927"/>
    </source>
</evidence>
<dbReference type="GO" id="GO:0015031">
    <property type="term" value="P:protein transport"/>
    <property type="evidence" value="ECO:0007669"/>
    <property type="project" value="UniProtKB-UniRule"/>
</dbReference>
<evidence type="ECO:0000256" key="3">
    <source>
        <dbReference type="ARBA" id="ARBA00022448"/>
    </source>
</evidence>
<sequence length="647" mass="72205">MEGLAREVLKFSSLSTTIEPGFWYKLAELKLEIDKLDEDEREIWGSYQNIGGKSLFNIGLSSFNNTLSIPENCFHTNVARGYCINKNTLESYKGCDKTELASMYGQRLKNQMCNGEVLDDPSLLSSFILLTHADLKKYNFIYWFAFLVPQDITINAIGSNPLQSEFTSDLISELFSGHSLLNLINRTFFVVVKTENGIKLYTLKEFSSTFKNEELDNLCYYFGFCDCSSGESKNPSWYLRNYLAFIHLQFSNKPIKVICMRDKETSYILQVSIEGGKTLEKWIGWKRKSDGKFGPISVNLGDSMDPVRLAENGKRLNLSLMKWRLAPELNLDIVRNTSFLLLGSGTLGCSVALNLTAWGAEKITFVDSGRVSYSNPARQFLFTFEDSRANVHKAHAAARRIKCICPNMVASSEVFEIPMPGHATGDIAFKLNGVDDVFPSDHLSKLISEHDVIFLLTDTRESRWLPTVLARYHKKIAVTAALGFDSYLVMRHGSHEAQKPLGCYFCNDVTAPGNSTADRTLDQQCTVARPGVASLAAALAVELAVSILQHPKRGAADSTDETVLGVVPHSIRGYLSSFSHILPSTPAFESCVACSSKVLSAYEAEGRLFLQKVYESTTFLENLTGISKLLNDPNIDEILELDDEEDF</sequence>
<evidence type="ECO:0000256" key="1">
    <source>
        <dbReference type="ARBA" id="ARBA00010931"/>
    </source>
</evidence>
<gene>
    <name evidence="10" type="ORF">LSTR_LSTR012383</name>
</gene>
<dbReference type="Gene3D" id="3.40.140.100">
    <property type="entry name" value="Ubiquitin-like modifier-activating enzyme ATG7 C-terminal domain"/>
    <property type="match status" value="1"/>
</dbReference>
<dbReference type="Gene3D" id="3.40.140.70">
    <property type="entry name" value="Ubiquitin-like modifier-activating enzyme ATG7 N-terminal domain"/>
    <property type="match status" value="1"/>
</dbReference>
<dbReference type="InterPro" id="IPR042523">
    <property type="entry name" value="Atg7_N_2"/>
</dbReference>
<evidence type="ECO:0000259" key="9">
    <source>
        <dbReference type="Pfam" id="PF16420"/>
    </source>
</evidence>
<comment type="subunit">
    <text evidence="7">Homodimer.</text>
</comment>
<dbReference type="Pfam" id="PF00899">
    <property type="entry name" value="ThiF"/>
    <property type="match status" value="1"/>
</dbReference>
<dbReference type="NCBIfam" id="TIGR01381">
    <property type="entry name" value="E1_like_apg7"/>
    <property type="match status" value="1"/>
</dbReference>
<dbReference type="PANTHER" id="PTHR10953">
    <property type="entry name" value="UBIQUITIN-ACTIVATING ENZYME E1"/>
    <property type="match status" value="1"/>
</dbReference>
<evidence type="ECO:0000256" key="7">
    <source>
        <dbReference type="RuleBase" id="RU366022"/>
    </source>
</evidence>
<evidence type="ECO:0000259" key="8">
    <source>
        <dbReference type="Pfam" id="PF00899"/>
    </source>
</evidence>
<feature type="active site" description="Glycyl thioester intermediate" evidence="6">
    <location>
        <position position="525"/>
    </location>
</feature>
<dbReference type="GO" id="GO:0019779">
    <property type="term" value="F:Atg8 activating enzyme activity"/>
    <property type="evidence" value="ECO:0007669"/>
    <property type="project" value="TreeGrafter"/>
</dbReference>
<comment type="caution">
    <text evidence="10">The sequence shown here is derived from an EMBL/GenBank/DDBJ whole genome shotgun (WGS) entry which is preliminary data.</text>
</comment>
<name>A0A482WNV2_LAOST</name>
<dbReference type="InterPro" id="IPR045886">
    <property type="entry name" value="ThiF/MoeB/HesA"/>
</dbReference>
<reference evidence="10 11" key="1">
    <citation type="journal article" date="2017" name="Gigascience">
        <title>Genome sequence of the small brown planthopper, Laodelphax striatellus.</title>
        <authorList>
            <person name="Zhu J."/>
            <person name="Jiang F."/>
            <person name="Wang X."/>
            <person name="Yang P."/>
            <person name="Bao Y."/>
            <person name="Zhao W."/>
            <person name="Wang W."/>
            <person name="Lu H."/>
            <person name="Wang Q."/>
            <person name="Cui N."/>
            <person name="Li J."/>
            <person name="Chen X."/>
            <person name="Luo L."/>
            <person name="Yu J."/>
            <person name="Kang L."/>
            <person name="Cui F."/>
        </authorList>
    </citation>
    <scope>NUCLEOTIDE SEQUENCE [LARGE SCALE GENOMIC DNA]</scope>
    <source>
        <strain evidence="10">Lst14</strain>
    </source>
</reference>
<dbReference type="GO" id="GO:0000407">
    <property type="term" value="C:phagophore assembly site"/>
    <property type="evidence" value="ECO:0007669"/>
    <property type="project" value="UniProtKB-SubCell"/>
</dbReference>
<evidence type="ECO:0000256" key="6">
    <source>
        <dbReference type="PIRSR" id="PIRSR606285-1"/>
    </source>
</evidence>
<dbReference type="InParanoid" id="A0A482WNV2"/>
<comment type="function">
    <text evidence="7">E1-like activating enzyme involved in the 2 ubiquitin-like systems required for autophagy.</text>
</comment>
<dbReference type="FunCoup" id="A0A482WNV2">
    <property type="interactions" value="965"/>
</dbReference>
<dbReference type="InterPro" id="IPR042522">
    <property type="entry name" value="Atg7_N_1"/>
</dbReference>
<feature type="domain" description="Ubiquitin-like modifier-activating enzyme Atg7 N-terminal" evidence="9">
    <location>
        <begin position="9"/>
        <end position="304"/>
    </location>
</feature>
<dbReference type="PANTHER" id="PTHR10953:SF3">
    <property type="entry name" value="UBIQUITIN-LIKE MODIFIER-ACTIVATING ENZYME ATG7"/>
    <property type="match status" value="1"/>
</dbReference>
<evidence type="ECO:0000313" key="10">
    <source>
        <dbReference type="EMBL" id="RZF35178.1"/>
    </source>
</evidence>
<evidence type="ECO:0000256" key="2">
    <source>
        <dbReference type="ARBA" id="ARBA00017647"/>
    </source>
</evidence>
<dbReference type="GO" id="GO:0032446">
    <property type="term" value="P:protein modification by small protein conjugation"/>
    <property type="evidence" value="ECO:0007669"/>
    <property type="project" value="TreeGrafter"/>
</dbReference>
<dbReference type="GO" id="GO:0000045">
    <property type="term" value="P:autophagosome assembly"/>
    <property type="evidence" value="ECO:0007669"/>
    <property type="project" value="TreeGrafter"/>
</dbReference>
<comment type="similarity">
    <text evidence="1 7">Belongs to the ATG7 family.</text>
</comment>
<keyword evidence="7" id="KW-0833">Ubl conjugation pathway</keyword>
<organism evidence="10 11">
    <name type="scientific">Laodelphax striatellus</name>
    <name type="common">Small brown planthopper</name>
    <name type="synonym">Delphax striatella</name>
    <dbReference type="NCBI Taxonomy" id="195883"/>
    <lineage>
        <taxon>Eukaryota</taxon>
        <taxon>Metazoa</taxon>
        <taxon>Ecdysozoa</taxon>
        <taxon>Arthropoda</taxon>
        <taxon>Hexapoda</taxon>
        <taxon>Insecta</taxon>
        <taxon>Pterygota</taxon>
        <taxon>Neoptera</taxon>
        <taxon>Paraneoptera</taxon>
        <taxon>Hemiptera</taxon>
        <taxon>Auchenorrhyncha</taxon>
        <taxon>Fulgoroidea</taxon>
        <taxon>Delphacidae</taxon>
        <taxon>Criomorphinae</taxon>
        <taxon>Laodelphax</taxon>
    </lineage>
</organism>
<dbReference type="GO" id="GO:0006995">
    <property type="term" value="P:cellular response to nitrogen starvation"/>
    <property type="evidence" value="ECO:0007669"/>
    <property type="project" value="TreeGrafter"/>
</dbReference>
<dbReference type="Proteomes" id="UP000291343">
    <property type="component" value="Unassembled WGS sequence"/>
</dbReference>
<dbReference type="InterPro" id="IPR035985">
    <property type="entry name" value="Ubiquitin-activating_enz"/>
</dbReference>
<keyword evidence="5 7" id="KW-0072">Autophagy</keyword>
<dbReference type="InterPro" id="IPR000594">
    <property type="entry name" value="ThiF_NAD_FAD-bd"/>
</dbReference>
<keyword evidence="4 7" id="KW-0653">Protein transport</keyword>
<proteinExistence type="inferred from homology"/>
<keyword evidence="3 7" id="KW-0813">Transport</keyword>
<dbReference type="Gene3D" id="3.40.50.720">
    <property type="entry name" value="NAD(P)-binding Rossmann-like Domain"/>
    <property type="match status" value="1"/>
</dbReference>
<dbReference type="InterPro" id="IPR032197">
    <property type="entry name" value="Atg7_N"/>
</dbReference>
<accession>A0A482WNV2</accession>